<dbReference type="Gene3D" id="3.40.50.300">
    <property type="entry name" value="P-loop containing nucleotide triphosphate hydrolases"/>
    <property type="match status" value="2"/>
</dbReference>
<feature type="coiled-coil region" evidence="1">
    <location>
        <begin position="539"/>
        <end position="576"/>
    </location>
</feature>
<accession>A0A5S3QMA3</accession>
<sequence>MLKVYSTREVTNVQLKEATIFGFGKWVDYTIDFTDHNFICIYGNNESGKTTIQQFLLFMLFGMPPKKRADYRPKTSSKMGGRLTVEDPEAGIYTIERLHDVRNGKAVCYTPDGNEHGETWLQERLNGMTKETYQSIFTFSAVDLLDIRHMKEDDVGEVLLGIGMTGSNSIHTLEKQLEAELGDLFKPFGKKPTINQQLTSMDTLYSSLQEYRETKDEYRTKREKLNQLTTEMEQLQVQLDEAKDAVFRLDKKLQAFPVLKDYQKVKEQYQSYPEQLTFPENGIERLEQLNEYLMPMKSELSVLQHNLEEYKTKRDAIRNDFYHSDVYEQLETIIQRKQNWLDCQQELHRYEEAIQKLAWQIGKELNQLNAGISVDDLTSLQLPFSAEKIWNQVKRDHDQIVVMKEQLEREHKQLLKEQAYLNEQKDKLQASLTDEAQEHALQETIRQYHREEHMQWDLAEQTNQWNQLKQRKEKNALNWLVVGIGMCVALMVAAVMQGAMYLWGIAGIIFFVSIGQWAVRKQSFREFEKMFTSKHPQSSQVTEEMKREAEQLLSENEQKKQELSIVQDKLQSNEMEILKWEEKQSGLDQRENRLTKQIANQYRQYPFLERIEIAYWPAFYHTLKHVLDLQQDKEQQEWEYDKRLQESKQFENWTQRTFRDMNWEDTGKSVEDKLADMEHVLQKYRDDLARMEQYDQWIAETEARRRQVQKKMRVYEEAWTQLMTVAGTDTQEEYLKKGKQLKEKQEYANRMSELDNQLARILPGDDYETFITMELSEEHVLKSAYESESDRIDELERTIEKKRELRADMNAELAALETSESYSEALHRFTIEQEKLESLAEEWAVLKAAKEMLTETKRNYRRNYMGQVTDKTTYYFHQLTQKAYNAIYPPEENKPFRVEARDGIRYDVNELSQATIDQLYVSLRLGISEVMSEKHRLPFIIDDAFVHFDPSRTKQVIALLSEVSQRQQIILFTCKTSVVEAATDASLIESDSSVRIPLP</sequence>
<name>A0A5S3QMA3_9BACI</name>
<evidence type="ECO:0000313" key="4">
    <source>
        <dbReference type="EMBL" id="TMN23020.1"/>
    </source>
</evidence>
<dbReference type="InterPro" id="IPR038734">
    <property type="entry name" value="YhaN_AAA"/>
</dbReference>
<gene>
    <name evidence="4" type="ORF">FFL34_13720</name>
</gene>
<dbReference type="SUPFAM" id="SSF52540">
    <property type="entry name" value="P-loop containing nucleoside triphosphate hydrolases"/>
    <property type="match status" value="1"/>
</dbReference>
<feature type="domain" description="YhaN AAA" evidence="3">
    <location>
        <begin position="16"/>
        <end position="212"/>
    </location>
</feature>
<comment type="caution">
    <text evidence="4">The sequence shown here is derived from an EMBL/GenBank/DDBJ whole genome shotgun (WGS) entry which is preliminary data.</text>
</comment>
<dbReference type="AlphaFoldDB" id="A0A5S3QMA3"/>
<keyword evidence="2" id="KW-1133">Transmembrane helix</keyword>
<feature type="coiled-coil region" evidence="1">
    <location>
        <begin position="674"/>
        <end position="757"/>
    </location>
</feature>
<keyword evidence="1" id="KW-0175">Coiled coil</keyword>
<proteinExistence type="predicted"/>
<reference evidence="4 5" key="1">
    <citation type="submission" date="2019-05" db="EMBL/GenBank/DDBJ databases">
        <title>Genomic analysis of Lentibacillus sp. NKC220-2.</title>
        <authorList>
            <person name="Oh Y.J."/>
        </authorList>
    </citation>
    <scope>NUCLEOTIDE SEQUENCE [LARGE SCALE GENOMIC DNA]</scope>
    <source>
        <strain evidence="4 5">NKC220-2</strain>
    </source>
</reference>
<feature type="coiled-coil region" evidence="1">
    <location>
        <begin position="785"/>
        <end position="819"/>
    </location>
</feature>
<evidence type="ECO:0000313" key="5">
    <source>
        <dbReference type="Proteomes" id="UP000306980"/>
    </source>
</evidence>
<evidence type="ECO:0000259" key="3">
    <source>
        <dbReference type="Pfam" id="PF13514"/>
    </source>
</evidence>
<feature type="transmembrane region" description="Helical" evidence="2">
    <location>
        <begin position="476"/>
        <end position="495"/>
    </location>
</feature>
<keyword evidence="2" id="KW-0472">Membrane</keyword>
<dbReference type="EMBL" id="VCIA01000001">
    <property type="protein sequence ID" value="TMN23020.1"/>
    <property type="molecule type" value="Genomic_DNA"/>
</dbReference>
<dbReference type="OrthoDB" id="9764467at2"/>
<dbReference type="Pfam" id="PF13514">
    <property type="entry name" value="AAA_27"/>
    <property type="match status" value="1"/>
</dbReference>
<keyword evidence="2" id="KW-0812">Transmembrane</keyword>
<dbReference type="PANTHER" id="PTHR41259:SF1">
    <property type="entry name" value="DOUBLE-STRAND BREAK REPAIR RAD50 ATPASE, PUTATIVE-RELATED"/>
    <property type="match status" value="1"/>
</dbReference>
<organism evidence="4 5">
    <name type="scientific">Lentibacillus cibarius</name>
    <dbReference type="NCBI Taxonomy" id="2583219"/>
    <lineage>
        <taxon>Bacteria</taxon>
        <taxon>Bacillati</taxon>
        <taxon>Bacillota</taxon>
        <taxon>Bacilli</taxon>
        <taxon>Bacillales</taxon>
        <taxon>Bacillaceae</taxon>
        <taxon>Lentibacillus</taxon>
    </lineage>
</organism>
<feature type="coiled-coil region" evidence="1">
    <location>
        <begin position="397"/>
        <end position="424"/>
    </location>
</feature>
<dbReference type="Proteomes" id="UP000306980">
    <property type="component" value="Unassembled WGS sequence"/>
</dbReference>
<evidence type="ECO:0000256" key="1">
    <source>
        <dbReference type="SAM" id="Coils"/>
    </source>
</evidence>
<evidence type="ECO:0000256" key="2">
    <source>
        <dbReference type="SAM" id="Phobius"/>
    </source>
</evidence>
<dbReference type="InterPro" id="IPR027417">
    <property type="entry name" value="P-loop_NTPase"/>
</dbReference>
<dbReference type="PANTHER" id="PTHR41259">
    <property type="entry name" value="DOUBLE-STRAND BREAK REPAIR RAD50 ATPASE, PUTATIVE-RELATED"/>
    <property type="match status" value="1"/>
</dbReference>
<feature type="coiled-coil region" evidence="1">
    <location>
        <begin position="201"/>
        <end position="252"/>
    </location>
</feature>
<protein>
    <recommendedName>
        <fullName evidence="3">YhaN AAA domain-containing protein</fullName>
    </recommendedName>
</protein>
<feature type="transmembrane region" description="Helical" evidence="2">
    <location>
        <begin position="501"/>
        <end position="519"/>
    </location>
</feature>